<accession>A0ABV5WKQ9</accession>
<dbReference type="NCBIfam" id="NF041644">
    <property type="entry name" value="CBO0543_fam"/>
    <property type="match status" value="1"/>
</dbReference>
<keyword evidence="3" id="KW-1185">Reference proteome</keyword>
<feature type="transmembrane region" description="Helical" evidence="1">
    <location>
        <begin position="89"/>
        <end position="109"/>
    </location>
</feature>
<keyword evidence="1" id="KW-0812">Transmembrane</keyword>
<evidence type="ECO:0000313" key="2">
    <source>
        <dbReference type="EMBL" id="MFB9761219.1"/>
    </source>
</evidence>
<sequence>MLFLAAAIKWGDWRNWRAYYPTILFFIGGDLLKNAILYTHRMWEYQETVIGETIFFGHLTINLMIMAIVYPATILIYLGKYPHIWWKQLLWQAFWILLYTTIECINLHFDLLHHYHGWNMWWSLAFDAVMFSMLRLHHKNPLLAWGFSMIWMIILWNIFDVPMKTLK</sequence>
<proteinExistence type="predicted"/>
<reference evidence="2 3" key="1">
    <citation type="submission" date="2024-09" db="EMBL/GenBank/DDBJ databases">
        <authorList>
            <person name="Sun Q."/>
            <person name="Mori K."/>
        </authorList>
    </citation>
    <scope>NUCLEOTIDE SEQUENCE [LARGE SCALE GENOMIC DNA]</scope>
    <source>
        <strain evidence="2 3">JCM 11201</strain>
    </source>
</reference>
<dbReference type="InterPro" id="IPR048147">
    <property type="entry name" value="CBO0543-like"/>
</dbReference>
<evidence type="ECO:0000256" key="1">
    <source>
        <dbReference type="SAM" id="Phobius"/>
    </source>
</evidence>
<feature type="transmembrane region" description="Helical" evidence="1">
    <location>
        <begin position="141"/>
        <end position="159"/>
    </location>
</feature>
<dbReference type="Proteomes" id="UP001589609">
    <property type="component" value="Unassembled WGS sequence"/>
</dbReference>
<dbReference type="EMBL" id="JBHMAF010000189">
    <property type="protein sequence ID" value="MFB9761219.1"/>
    <property type="molecule type" value="Genomic_DNA"/>
</dbReference>
<protein>
    <submittedName>
        <fullName evidence="2">CBO0543 family protein</fullName>
    </submittedName>
</protein>
<evidence type="ECO:0000313" key="3">
    <source>
        <dbReference type="Proteomes" id="UP001589609"/>
    </source>
</evidence>
<feature type="transmembrane region" description="Helical" evidence="1">
    <location>
        <begin position="18"/>
        <end position="36"/>
    </location>
</feature>
<keyword evidence="1" id="KW-1133">Transmembrane helix</keyword>
<gene>
    <name evidence="2" type="ORF">ACFFMS_23495</name>
</gene>
<feature type="transmembrane region" description="Helical" evidence="1">
    <location>
        <begin position="56"/>
        <end position="77"/>
    </location>
</feature>
<keyword evidence="1" id="KW-0472">Membrane</keyword>
<organism evidence="2 3">
    <name type="scientific">Ectobacillus funiculus</name>
    <dbReference type="NCBI Taxonomy" id="137993"/>
    <lineage>
        <taxon>Bacteria</taxon>
        <taxon>Bacillati</taxon>
        <taxon>Bacillota</taxon>
        <taxon>Bacilli</taxon>
        <taxon>Bacillales</taxon>
        <taxon>Bacillaceae</taxon>
        <taxon>Ectobacillus</taxon>
    </lineage>
</organism>
<comment type="caution">
    <text evidence="2">The sequence shown here is derived from an EMBL/GenBank/DDBJ whole genome shotgun (WGS) entry which is preliminary data.</text>
</comment>
<name>A0ABV5WKQ9_9BACI</name>